<reference evidence="1 2" key="1">
    <citation type="submission" date="2009-01" db="EMBL/GenBank/DDBJ databases">
        <title>Complete sequence of chromosome of Methylobacterium nodulans ORS 2060.</title>
        <authorList>
            <consortium name="US DOE Joint Genome Institute"/>
            <person name="Lucas S."/>
            <person name="Copeland A."/>
            <person name="Lapidus A."/>
            <person name="Glavina del Rio T."/>
            <person name="Dalin E."/>
            <person name="Tice H."/>
            <person name="Bruce D."/>
            <person name="Goodwin L."/>
            <person name="Pitluck S."/>
            <person name="Sims D."/>
            <person name="Brettin T."/>
            <person name="Detter J.C."/>
            <person name="Han C."/>
            <person name="Larimer F."/>
            <person name="Land M."/>
            <person name="Hauser L."/>
            <person name="Kyrpides N."/>
            <person name="Ivanova N."/>
            <person name="Marx C.J."/>
            <person name="Richardson P."/>
        </authorList>
    </citation>
    <scope>NUCLEOTIDE SEQUENCE [LARGE SCALE GENOMIC DNA]</scope>
    <source>
        <strain evidence="2">LMG 21967 / CNCM I-2342 / ORS 2060</strain>
    </source>
</reference>
<dbReference type="OrthoDB" id="7473061at2"/>
<organism evidence="1 2">
    <name type="scientific">Methylobacterium nodulans (strain LMG 21967 / CNCM I-2342 / ORS 2060)</name>
    <dbReference type="NCBI Taxonomy" id="460265"/>
    <lineage>
        <taxon>Bacteria</taxon>
        <taxon>Pseudomonadati</taxon>
        <taxon>Pseudomonadota</taxon>
        <taxon>Alphaproteobacteria</taxon>
        <taxon>Hyphomicrobiales</taxon>
        <taxon>Methylobacteriaceae</taxon>
        <taxon>Methylobacterium</taxon>
    </lineage>
</organism>
<dbReference type="RefSeq" id="WP_015927641.1">
    <property type="nucleotide sequence ID" value="NC_011894.1"/>
</dbReference>
<dbReference type="HOGENOM" id="CLU_3170132_0_0_5"/>
<gene>
    <name evidence="1" type="ordered locus">Mnod_0921</name>
</gene>
<sequence>MRKAYDLVRVAETFQNLGVDSERLERTGWTKLRLIASEITKSTVRMY</sequence>
<protein>
    <submittedName>
        <fullName evidence="1">Uncharacterized protein</fullName>
    </submittedName>
</protein>
<dbReference type="AlphaFoldDB" id="B8IGP0"/>
<name>B8IGP0_METNO</name>
<keyword evidence="2" id="KW-1185">Reference proteome</keyword>
<dbReference type="Proteomes" id="UP000008207">
    <property type="component" value="Chromosome"/>
</dbReference>
<dbReference type="KEGG" id="mno:Mnod_0921"/>
<evidence type="ECO:0000313" key="1">
    <source>
        <dbReference type="EMBL" id="ACL55940.1"/>
    </source>
</evidence>
<dbReference type="STRING" id="460265.Mnod_0921"/>
<accession>B8IGP0</accession>
<dbReference type="EMBL" id="CP001349">
    <property type="protein sequence ID" value="ACL55940.1"/>
    <property type="molecule type" value="Genomic_DNA"/>
</dbReference>
<evidence type="ECO:0000313" key="2">
    <source>
        <dbReference type="Proteomes" id="UP000008207"/>
    </source>
</evidence>
<proteinExistence type="predicted"/>